<organism evidence="1 2">
    <name type="scientific">Zarea fungicola</name>
    <dbReference type="NCBI Taxonomy" id="93591"/>
    <lineage>
        <taxon>Eukaryota</taxon>
        <taxon>Fungi</taxon>
        <taxon>Dikarya</taxon>
        <taxon>Ascomycota</taxon>
        <taxon>Pezizomycotina</taxon>
        <taxon>Sordariomycetes</taxon>
        <taxon>Hypocreomycetidae</taxon>
        <taxon>Hypocreales</taxon>
        <taxon>Cordycipitaceae</taxon>
        <taxon>Zarea</taxon>
    </lineage>
</organism>
<evidence type="ECO:0000313" key="1">
    <source>
        <dbReference type="EMBL" id="KAJ2970058.1"/>
    </source>
</evidence>
<gene>
    <name evidence="1" type="ORF">NQ176_g8362</name>
</gene>
<comment type="caution">
    <text evidence="1">The sequence shown here is derived from an EMBL/GenBank/DDBJ whole genome shotgun (WGS) entry which is preliminary data.</text>
</comment>
<proteinExistence type="predicted"/>
<sequence length="666" mass="74212">MAVAAVTHSGLQTPTAPSSVPVKTITSQSGGSSMAVQLPVFPPVSSIAVELDLQALETAAKVLRIIERYRLRRSSTATARADEGALKFLALIYGHVKAGDVVPMCLPAFPFKSPNSVSKVMGKLPDRAEDLALAHLNGLCATVQQVYAPGAKLTIVSDGLVYNDLLGVPDKDVWAYGESLRQLAVDHGYTNIGFSRLRDLVSITVPDELDEITYVSNATNFRRALLNTFSRPDWSWKEVSQSEDVCLTYRGYIKFLETDLQHVYPIGENRSKTKFKRGIETIAREMMARGDAFASAVRKRYSDHVRLSIHPSTGADKLSISLLPTDSLYTTPWHCTVAYMVDGTIQSGLRSEFEKDERLEIVNENGQPSYFREKSELFSWAEEKGGIDLSPIYPSGWLLTPKNGKKTLSMEDIDANKVRSLAEQNSPIVIRGFAKTTARDLYLEKAQEFGTPLPWKFGLVLEVKDQGANTAGLNNVLSAEWMPFHFDGLFKTRKYINDKGEEVVVPSPPRFQFFVGATSSPKDTGFTVFSSSTTFFKYAPSWLSAEELKQKTWSVSTSSFDQTSMKAIPLAISHPVTGKPCLRYHEPWPQSKTKFDATIVEIEGHSSTESAQICKAIDETLHDRRVAYYHAWEKGDVVISDNILMMHTRSDFQAGCDRELWRIHFD</sequence>
<accession>A0ACC1MU71</accession>
<reference evidence="1" key="1">
    <citation type="submission" date="2022-08" db="EMBL/GenBank/DDBJ databases">
        <title>Genome Sequence of Lecanicillium fungicola.</title>
        <authorList>
            <person name="Buettner E."/>
        </authorList>
    </citation>
    <scope>NUCLEOTIDE SEQUENCE</scope>
    <source>
        <strain evidence="1">Babe33</strain>
    </source>
</reference>
<name>A0ACC1MU71_9HYPO</name>
<dbReference type="EMBL" id="JANJQO010001612">
    <property type="protein sequence ID" value="KAJ2970058.1"/>
    <property type="molecule type" value="Genomic_DNA"/>
</dbReference>
<keyword evidence="2" id="KW-1185">Reference proteome</keyword>
<dbReference type="Proteomes" id="UP001143910">
    <property type="component" value="Unassembled WGS sequence"/>
</dbReference>
<evidence type="ECO:0000313" key="2">
    <source>
        <dbReference type="Proteomes" id="UP001143910"/>
    </source>
</evidence>
<protein>
    <submittedName>
        <fullName evidence="1">Uncharacterized protein</fullName>
    </submittedName>
</protein>